<dbReference type="Proteomes" id="UP000032135">
    <property type="component" value="Segment"/>
</dbReference>
<organism evidence="3 4">
    <name type="scientific">Cyanophage P-TIM40</name>
    <dbReference type="NCBI Taxonomy" id="1589733"/>
    <lineage>
        <taxon>Viruses</taxon>
        <taxon>Duplodnaviria</taxon>
        <taxon>Heunggongvirae</taxon>
        <taxon>Uroviricota</taxon>
        <taxon>Caudoviricetes</taxon>
        <taxon>Pantevenvirales</taxon>
        <taxon>Kyanoviridae</taxon>
        <taxon>Libanvirus</taxon>
        <taxon>Libanvirus ptim40</taxon>
    </lineage>
</organism>
<evidence type="ECO:0000256" key="1">
    <source>
        <dbReference type="SAM" id="MobiDB-lite"/>
    </source>
</evidence>
<sequence length="60" mass="6730">MSGNVVHSVNIMILILVISVTVVIAYIFKYAFEEMNDGSDDPTKQEELLQLPSDRDQQSS</sequence>
<proteinExistence type="predicted"/>
<feature type="region of interest" description="Disordered" evidence="1">
    <location>
        <begin position="36"/>
        <end position="60"/>
    </location>
</feature>
<gene>
    <name evidence="3" type="ORF">PTIM40_120</name>
</gene>
<evidence type="ECO:0000313" key="3">
    <source>
        <dbReference type="EMBL" id="AJK27547.1"/>
    </source>
</evidence>
<feature type="compositionally biased region" description="Basic and acidic residues" evidence="1">
    <location>
        <begin position="41"/>
        <end position="60"/>
    </location>
</feature>
<keyword evidence="2" id="KW-0812">Transmembrane</keyword>
<keyword evidence="2" id="KW-0472">Membrane</keyword>
<evidence type="ECO:0000256" key="2">
    <source>
        <dbReference type="SAM" id="Phobius"/>
    </source>
</evidence>
<dbReference type="KEGG" id="vg:26516665"/>
<dbReference type="EMBL" id="KP211958">
    <property type="protein sequence ID" value="AJK27547.1"/>
    <property type="molecule type" value="Genomic_DNA"/>
</dbReference>
<dbReference type="GeneID" id="26516665"/>
<protein>
    <submittedName>
        <fullName evidence="3">Uncharacterized protein</fullName>
    </submittedName>
</protein>
<name>A0A0C5ADZ0_9CAUD</name>
<keyword evidence="2" id="KW-1133">Transmembrane helix</keyword>
<dbReference type="OrthoDB" id="25271at10239"/>
<dbReference type="RefSeq" id="YP_009188195.1">
    <property type="nucleotide sequence ID" value="NC_028663.1"/>
</dbReference>
<reference evidence="3 4" key="1">
    <citation type="submission" date="2014-11" db="EMBL/GenBank/DDBJ databases">
        <authorList>
            <person name="Fedida A."/>
            <person name="Lindell D."/>
        </authorList>
    </citation>
    <scope>NUCLEOTIDE SEQUENCE [LARGE SCALE GENOMIC DNA]</scope>
</reference>
<accession>A0A0C5ADZ0</accession>
<feature type="transmembrane region" description="Helical" evidence="2">
    <location>
        <begin position="6"/>
        <end position="28"/>
    </location>
</feature>
<keyword evidence="4" id="KW-1185">Reference proteome</keyword>
<evidence type="ECO:0000313" key="4">
    <source>
        <dbReference type="Proteomes" id="UP000032135"/>
    </source>
</evidence>